<dbReference type="PANTHER" id="PTHR47756:SF2">
    <property type="entry name" value="BLL6612 PROTEIN"/>
    <property type="match status" value="1"/>
</dbReference>
<evidence type="ECO:0000259" key="6">
    <source>
        <dbReference type="Pfam" id="PF08281"/>
    </source>
</evidence>
<dbReference type="SUPFAM" id="SSF88659">
    <property type="entry name" value="Sigma3 and sigma4 domains of RNA polymerase sigma factors"/>
    <property type="match status" value="1"/>
</dbReference>
<evidence type="ECO:0000259" key="7">
    <source>
        <dbReference type="Pfam" id="PF20239"/>
    </source>
</evidence>
<dbReference type="Pfam" id="PF04542">
    <property type="entry name" value="Sigma70_r2"/>
    <property type="match status" value="1"/>
</dbReference>
<dbReference type="SUPFAM" id="SSF88946">
    <property type="entry name" value="Sigma2 domain of RNA polymerase sigma factors"/>
    <property type="match status" value="1"/>
</dbReference>
<gene>
    <name evidence="8" type="ORF">ACFFGN_11240</name>
</gene>
<dbReference type="InterPro" id="IPR013325">
    <property type="entry name" value="RNA_pol_sigma_r2"/>
</dbReference>
<dbReference type="RefSeq" id="WP_380046215.1">
    <property type="nucleotide sequence ID" value="NZ_JBHLTC010000012.1"/>
</dbReference>
<keyword evidence="4" id="KW-0804">Transcription</keyword>
<keyword evidence="2" id="KW-0805">Transcription regulation</keyword>
<dbReference type="InterPro" id="IPR007627">
    <property type="entry name" value="RNA_pol_sigma70_r2"/>
</dbReference>
<accession>A0ABV6QJ81</accession>
<comment type="similarity">
    <text evidence="1">Belongs to the sigma-70 factor family. ECF subfamily.</text>
</comment>
<keyword evidence="3" id="KW-0731">Sigma factor</keyword>
<feature type="domain" description="RNA polymerase sigma factor 70 region 4 type 2" evidence="6">
    <location>
        <begin position="104"/>
        <end position="155"/>
    </location>
</feature>
<dbReference type="Gene3D" id="1.10.10.10">
    <property type="entry name" value="Winged helix-like DNA-binding domain superfamily/Winged helix DNA-binding domain"/>
    <property type="match status" value="1"/>
</dbReference>
<dbReference type="InterPro" id="IPR013324">
    <property type="entry name" value="RNA_pol_sigma_r3/r4-like"/>
</dbReference>
<sequence>MTPRPSVEGLLRELAPQVLAALTRRYGGFDLCEDAVQEALLAAATQWPEEGLPDNPKAWLITVATRRRTEIWRSETARQRREEAVAAMEPAPLGSAVDDSLTLLILCCHPSLTTSSQVALTLRAVGGLTTAEIGRAFGVPEATIAQRISRAKAKLKGASFVLPEVIDPTAVLHVLYLVFNEGYTASSGESLQRVDLSAEAIRLTRQVHERLPGDGEVAGLLALMLLTDARRAARTDAEGNLVPLTEQDRGKWDRALIHEGTELVTRTLERAGRPGPYQLQAAIAALHDEATRAEDTDWFQILGLYELLAAIAPGPVVALNRVVAYAEVHGPAAGLRELAELPGSYRVDAVRAHLLERMGDLAGAIAAYRLAARATLSLAEQRYLLARADQLA</sequence>
<dbReference type="NCBIfam" id="TIGR02937">
    <property type="entry name" value="sigma70-ECF"/>
    <property type="match status" value="1"/>
</dbReference>
<reference evidence="8 9" key="1">
    <citation type="submission" date="2024-09" db="EMBL/GenBank/DDBJ databases">
        <authorList>
            <person name="Sun Q."/>
            <person name="Mori K."/>
        </authorList>
    </citation>
    <scope>NUCLEOTIDE SEQUENCE [LARGE SCALE GENOMIC DNA]</scope>
    <source>
        <strain evidence="8 9">CGMCC 1.15906</strain>
    </source>
</reference>
<proteinExistence type="inferred from homology"/>
<organism evidence="8 9">
    <name type="scientific">Kribbella deserti</name>
    <dbReference type="NCBI Taxonomy" id="1926257"/>
    <lineage>
        <taxon>Bacteria</taxon>
        <taxon>Bacillati</taxon>
        <taxon>Actinomycetota</taxon>
        <taxon>Actinomycetes</taxon>
        <taxon>Propionibacteriales</taxon>
        <taxon>Kribbellaceae</taxon>
        <taxon>Kribbella</taxon>
    </lineage>
</organism>
<feature type="domain" description="DUF6596" evidence="7">
    <location>
        <begin position="170"/>
        <end position="267"/>
    </location>
</feature>
<dbReference type="EMBL" id="JBHLTC010000012">
    <property type="protein sequence ID" value="MFC0624638.1"/>
    <property type="molecule type" value="Genomic_DNA"/>
</dbReference>
<evidence type="ECO:0000256" key="4">
    <source>
        <dbReference type="ARBA" id="ARBA00023163"/>
    </source>
</evidence>
<protein>
    <submittedName>
        <fullName evidence="8">RNA polymerase sigma factor</fullName>
    </submittedName>
</protein>
<dbReference type="InterPro" id="IPR046531">
    <property type="entry name" value="DUF6596"/>
</dbReference>
<evidence type="ECO:0000259" key="5">
    <source>
        <dbReference type="Pfam" id="PF04542"/>
    </source>
</evidence>
<name>A0ABV6QJ81_9ACTN</name>
<dbReference type="Pfam" id="PF20239">
    <property type="entry name" value="DUF6596"/>
    <property type="match status" value="1"/>
</dbReference>
<feature type="domain" description="RNA polymerase sigma-70 region 2" evidence="5">
    <location>
        <begin position="10"/>
        <end position="76"/>
    </location>
</feature>
<dbReference type="Proteomes" id="UP001589890">
    <property type="component" value="Unassembled WGS sequence"/>
</dbReference>
<comment type="caution">
    <text evidence="8">The sequence shown here is derived from an EMBL/GenBank/DDBJ whole genome shotgun (WGS) entry which is preliminary data.</text>
</comment>
<evidence type="ECO:0000256" key="2">
    <source>
        <dbReference type="ARBA" id="ARBA00023015"/>
    </source>
</evidence>
<dbReference type="CDD" id="cd06171">
    <property type="entry name" value="Sigma70_r4"/>
    <property type="match status" value="1"/>
</dbReference>
<dbReference type="InterPro" id="IPR014284">
    <property type="entry name" value="RNA_pol_sigma-70_dom"/>
</dbReference>
<keyword evidence="9" id="KW-1185">Reference proteome</keyword>
<evidence type="ECO:0000256" key="3">
    <source>
        <dbReference type="ARBA" id="ARBA00023082"/>
    </source>
</evidence>
<dbReference type="InterPro" id="IPR036388">
    <property type="entry name" value="WH-like_DNA-bd_sf"/>
</dbReference>
<dbReference type="Gene3D" id="1.10.1740.10">
    <property type="match status" value="1"/>
</dbReference>
<dbReference type="Pfam" id="PF08281">
    <property type="entry name" value="Sigma70_r4_2"/>
    <property type="match status" value="1"/>
</dbReference>
<evidence type="ECO:0000313" key="8">
    <source>
        <dbReference type="EMBL" id="MFC0624638.1"/>
    </source>
</evidence>
<evidence type="ECO:0000256" key="1">
    <source>
        <dbReference type="ARBA" id="ARBA00010641"/>
    </source>
</evidence>
<dbReference type="PANTHER" id="PTHR47756">
    <property type="entry name" value="BLL6612 PROTEIN-RELATED"/>
    <property type="match status" value="1"/>
</dbReference>
<dbReference type="InterPro" id="IPR013249">
    <property type="entry name" value="RNA_pol_sigma70_r4_t2"/>
</dbReference>
<evidence type="ECO:0000313" key="9">
    <source>
        <dbReference type="Proteomes" id="UP001589890"/>
    </source>
</evidence>